<name>A0A1U8PYJ2_NELNU</name>
<dbReference type="PANTHER" id="PTHR13738:SF1">
    <property type="entry name" value="TROPONIN I"/>
    <property type="match status" value="1"/>
</dbReference>
<feature type="compositionally biased region" description="Basic and acidic residues" evidence="7">
    <location>
        <begin position="203"/>
        <end position="217"/>
    </location>
</feature>
<evidence type="ECO:0000259" key="8">
    <source>
        <dbReference type="Pfam" id="PF03941"/>
    </source>
</evidence>
<dbReference type="OrthoDB" id="681218at2759"/>
<dbReference type="RefSeq" id="XP_010243942.1">
    <property type="nucleotide sequence ID" value="XM_010245640.1"/>
</dbReference>
<feature type="compositionally biased region" description="Polar residues" evidence="7">
    <location>
        <begin position="270"/>
        <end position="280"/>
    </location>
</feature>
<protein>
    <submittedName>
        <fullName evidence="10 11">Uncharacterized protein LOC104587884</fullName>
    </submittedName>
</protein>
<feature type="region of interest" description="Disordered" evidence="7">
    <location>
        <begin position="1587"/>
        <end position="1611"/>
    </location>
</feature>
<dbReference type="GO" id="GO:0005819">
    <property type="term" value="C:spindle"/>
    <property type="evidence" value="ECO:0007669"/>
    <property type="project" value="UniProtKB-SubCell"/>
</dbReference>
<evidence type="ECO:0000256" key="3">
    <source>
        <dbReference type="ARBA" id="ARBA00010042"/>
    </source>
</evidence>
<sequence length="1659" mass="184285">MSTLEKLFIQIFERKNWIIEQVKQQKELYEQHLAAKLLINGIRHPPSWFEDAGFGNGCVDLEEMKKEELISGLLLRPPQSTVSIASGQCILYNKPVVTTNNEQFCNDFFTETCASNKYFEVGDRLTVVPKCHLNESDLGRECTLDSVPELSFIASSPQTQTDAVVSNTCFDPGQSLARIQRSKSRQKALELRNSAKTKTGGRPRKEDDTNVHSDLSKRSRNTCQWPDSVKEPVEFCKFSDVAKESAGSVAKAKSRKHASQEKNSCAYMHSSRSAKSETSCKQPNNVKELAELHNSSENAYDGSGRVASYRSASMHLNSIGEPSGWSRQDVELQNALGTQASIHKSRSREKDLEFSNCLRTNKERCPSNGGFISEDIPITDTHTWSRSVPDDKSSEIAKALNCAEGHDPREVSDHQVNILQCDIVDKERCDGVAAETECISDVQHKMNRTNCRGALEFLVSRPPSEDSTFVEPKQLVFDDVEGCSLNENFDPSLVKDIQLVSSEEGPVTSKTPDESLKKITISSDKKCDLYVDKELLDKEQVKEVLNRKKQVSGSPSEAEVVERFKLVEFEKPQENSTSVIKSSKSTLPSGKAAYEICEGALTDTSLESNILSNQIQSTDSLLTLQAGRKSSVGSKEAVSPDLNVDQQRDDFVQTCNQDLLLGPMKIFLEDHNPEPSKCNHLKGFVDPDSHAISGFNPYMNCTMLLGAHETKASCVIAADAMKESIIEKTTAEETEENHHAKQDSPFHVRSLTSHHQNDSCSKSEGSRFRTDSIKRSINRKTASLEQDHNADEVALNYVRSSIDNGQNGNCSKSHVSFVATSASDRSILRKAASLNIDQNHNSERGAHYFLRSSTSNCQNDNVEQGPRYFLRSSASICQNAGCSKSDGSRIAKKSLQLTKAANAAGGSWPQYKRRKIDSQSSNVSTASPKVLTWVKPPQKMENDNALRCMESAWHVSEGKLELEVKDQGANNNPLTVNHQQSEYSFDSSSEKEVIVKSRGCLKDEVGILDPTSTVLDEIGLPPYERILNVVNMENLGCSEGTMQGSHLGEDMLFSYCSVSSQSAQDLDLVGADQAMPEFEGFNVGVLSENTVPCLGGEGVNLDKLGLPCTTIERDSILEQFYRSGSMLTPLPPVSMKYKLHMTPDVYQSFPKCSYSGMSEKAGHTFLGSSFSSCMPSSSVLFGRDSRKPTYTPPVSKLSQRITSKSNSGSSNPELTCFRIEEDPIICEETRKTVDVVDPFQEGTHARESNSSIKTGPLVDFTTDPPASISAAMPLKECSVDCQNAESGFTGTRMDVKQKDGNGCGSNRRYRSKKGKENQSSLVGMNCALKASGSLQSRFGRPKLSGKESEGKGCQSISEKGSKRNNIVSNISSFIPLVQQKQVPAVLMGKRDIKVKALEAAETAKRLEEKREKERKMRKEAVKLERARLEQENIQKKKEEDRKKKEAEIAARKRLREEEERKEREKKRKCNVEAQRQQREHENKLRVEKEEKEPRHQLADERQHKGKELTEGPAKQQKIETGKEGPKCRKETETDPRTAIVSAANALKVSIVPEHSGAFKELDDVRQVPSNLANEDCTSATDICLEQSYDISPYQGSDDEEEEEEEDDIPNKKLIPSWASESCLAQTLPSLQKLDPKRIFPIESFCSIAEVLLSRKQQLK</sequence>
<keyword evidence="4" id="KW-0963">Cytoplasm</keyword>
<keyword evidence="5" id="KW-0206">Cytoskeleton</keyword>
<keyword evidence="9" id="KW-1185">Reference proteome</keyword>
<comment type="subcellular location">
    <subcellularLocation>
        <location evidence="2">Cytoplasm</location>
        <location evidence="2">Cytoskeleton</location>
        <location evidence="2">Spindle</location>
    </subcellularLocation>
    <subcellularLocation>
        <location evidence="1">Nucleus</location>
    </subcellularLocation>
</comment>
<comment type="similarity">
    <text evidence="3">Belongs to the INCENP family.</text>
</comment>
<evidence type="ECO:0000313" key="10">
    <source>
        <dbReference type="RefSeq" id="XP_010243942.1"/>
    </source>
</evidence>
<dbReference type="InterPro" id="IPR050875">
    <property type="entry name" value="Troponin_I"/>
</dbReference>
<feature type="compositionally biased region" description="Basic and acidic residues" evidence="7">
    <location>
        <begin position="764"/>
        <end position="773"/>
    </location>
</feature>
<feature type="region of interest" description="Disordered" evidence="7">
    <location>
        <begin position="1184"/>
        <end position="1213"/>
    </location>
</feature>
<dbReference type="KEGG" id="nnu:104587884"/>
<evidence type="ECO:0000256" key="4">
    <source>
        <dbReference type="ARBA" id="ARBA00022490"/>
    </source>
</evidence>
<dbReference type="GeneID" id="104587884"/>
<feature type="region of interest" description="Disordered" evidence="7">
    <location>
        <begin position="247"/>
        <end position="280"/>
    </location>
</feature>
<evidence type="ECO:0000256" key="6">
    <source>
        <dbReference type="ARBA" id="ARBA00023242"/>
    </source>
</evidence>
<feature type="compositionally biased region" description="Basic and acidic residues" evidence="7">
    <location>
        <begin position="1475"/>
        <end position="1509"/>
    </location>
</feature>
<evidence type="ECO:0000256" key="1">
    <source>
        <dbReference type="ARBA" id="ARBA00004123"/>
    </source>
</evidence>
<proteinExistence type="inferred from homology"/>
<accession>A0A1U8PYJ2</accession>
<feature type="region of interest" description="Disordered" evidence="7">
    <location>
        <begin position="1336"/>
        <end position="1360"/>
    </location>
</feature>
<dbReference type="eggNOG" id="ENOG502RFS1">
    <property type="taxonomic scope" value="Eukaryota"/>
</dbReference>
<organism evidence="9 12">
    <name type="scientific">Nelumbo nucifera</name>
    <name type="common">Sacred lotus</name>
    <dbReference type="NCBI Taxonomy" id="4432"/>
    <lineage>
        <taxon>Eukaryota</taxon>
        <taxon>Viridiplantae</taxon>
        <taxon>Streptophyta</taxon>
        <taxon>Embryophyta</taxon>
        <taxon>Tracheophyta</taxon>
        <taxon>Spermatophyta</taxon>
        <taxon>Magnoliopsida</taxon>
        <taxon>Proteales</taxon>
        <taxon>Nelumbonaceae</taxon>
        <taxon>Nelumbo</taxon>
    </lineage>
</organism>
<evidence type="ECO:0000313" key="12">
    <source>
        <dbReference type="RefSeq" id="XP_019051617.1"/>
    </source>
</evidence>
<dbReference type="RefSeq" id="XP_010243943.1">
    <property type="nucleotide sequence ID" value="XM_010245641.2"/>
</dbReference>
<evidence type="ECO:0000256" key="5">
    <source>
        <dbReference type="ARBA" id="ARBA00023212"/>
    </source>
</evidence>
<gene>
    <name evidence="10 11 12" type="primary">LOC104587884</name>
</gene>
<feature type="region of interest" description="Disordered" evidence="7">
    <location>
        <begin position="750"/>
        <end position="773"/>
    </location>
</feature>
<feature type="compositionally biased region" description="Polar residues" evidence="7">
    <location>
        <begin position="1196"/>
        <end position="1213"/>
    </location>
</feature>
<dbReference type="OMA" id="ENDMLTW"/>
<feature type="domain" description="Inner centromere protein ARK-binding" evidence="8">
    <location>
        <begin position="1596"/>
        <end position="1645"/>
    </location>
</feature>
<dbReference type="GO" id="GO:0005634">
    <property type="term" value="C:nucleus"/>
    <property type="evidence" value="ECO:0007669"/>
    <property type="project" value="UniProtKB-SubCell"/>
</dbReference>
<feature type="region of interest" description="Disordered" evidence="7">
    <location>
        <begin position="181"/>
        <end position="223"/>
    </location>
</feature>
<dbReference type="InterPro" id="IPR005635">
    <property type="entry name" value="Inner_centromere_prot_ARK-bd"/>
</dbReference>
<feature type="compositionally biased region" description="Acidic residues" evidence="7">
    <location>
        <begin position="1596"/>
        <end position="1607"/>
    </location>
</feature>
<reference evidence="10 11" key="1">
    <citation type="submission" date="2025-04" db="UniProtKB">
        <authorList>
            <consortium name="RefSeq"/>
        </authorList>
    </citation>
    <scope>IDENTIFICATION</scope>
</reference>
<keyword evidence="6" id="KW-0539">Nucleus</keyword>
<dbReference type="RefSeq" id="XP_019051617.1">
    <property type="nucleotide sequence ID" value="XM_019196072.1"/>
</dbReference>
<evidence type="ECO:0000313" key="9">
    <source>
        <dbReference type="Proteomes" id="UP000189703"/>
    </source>
</evidence>
<feature type="compositionally biased region" description="Polar residues" evidence="7">
    <location>
        <begin position="750"/>
        <end position="763"/>
    </location>
</feature>
<dbReference type="Pfam" id="PF03941">
    <property type="entry name" value="INCENP_ARK-bind"/>
    <property type="match status" value="1"/>
</dbReference>
<evidence type="ECO:0000256" key="7">
    <source>
        <dbReference type="SAM" id="MobiDB-lite"/>
    </source>
</evidence>
<feature type="region of interest" description="Disordered" evidence="7">
    <location>
        <begin position="1298"/>
        <end position="1321"/>
    </location>
</feature>
<feature type="compositionally biased region" description="Basic and acidic residues" evidence="7">
    <location>
        <begin position="1425"/>
        <end position="1462"/>
    </location>
</feature>
<feature type="region of interest" description="Disordered" evidence="7">
    <location>
        <begin position="1425"/>
        <end position="1536"/>
    </location>
</feature>
<evidence type="ECO:0000256" key="2">
    <source>
        <dbReference type="ARBA" id="ARBA00004186"/>
    </source>
</evidence>
<feature type="compositionally biased region" description="Basic and acidic residues" evidence="7">
    <location>
        <begin position="1516"/>
        <end position="1535"/>
    </location>
</feature>
<dbReference type="Proteomes" id="UP000189703">
    <property type="component" value="Unplaced"/>
</dbReference>
<evidence type="ECO:0000313" key="11">
    <source>
        <dbReference type="RefSeq" id="XP_010243943.1"/>
    </source>
</evidence>
<dbReference type="PANTHER" id="PTHR13738">
    <property type="entry name" value="TROPONIN I"/>
    <property type="match status" value="1"/>
</dbReference>